<sequence>MGFPRGYTGLIRRFSNGFSQAYQHRGTGRIAPRADFGLAPKLSRYFNSLAHSFIHMPSALIPGFATLIPALFRHLPTKLSTFFGKPVCLHSRNVQNRYVLEYKEVVGKLSSSCPKLVSLFSSSLPTSLSTG</sequence>
<dbReference type="AlphaFoldDB" id="A0A7X4H732"/>
<accession>A0A7X4H732</accession>
<dbReference type="Proteomes" id="UP000450676">
    <property type="component" value="Unassembled WGS sequence"/>
</dbReference>
<proteinExistence type="predicted"/>
<evidence type="ECO:0000313" key="1">
    <source>
        <dbReference type="EMBL" id="MYN05881.1"/>
    </source>
</evidence>
<keyword evidence="2" id="KW-1185">Reference proteome</keyword>
<evidence type="ECO:0000313" key="2">
    <source>
        <dbReference type="Proteomes" id="UP000450676"/>
    </source>
</evidence>
<dbReference type="RefSeq" id="WP_161070273.1">
    <property type="nucleotide sequence ID" value="NZ_CP086370.1"/>
</dbReference>
<comment type="caution">
    <text evidence="1">The sequence shown here is derived from an EMBL/GenBank/DDBJ whole genome shotgun (WGS) entry which is preliminary data.</text>
</comment>
<organism evidence="1 2">
    <name type="scientific">Pseudoduganella aquatica</name>
    <dbReference type="NCBI Taxonomy" id="2660641"/>
    <lineage>
        <taxon>Bacteria</taxon>
        <taxon>Pseudomonadati</taxon>
        <taxon>Pseudomonadota</taxon>
        <taxon>Betaproteobacteria</taxon>
        <taxon>Burkholderiales</taxon>
        <taxon>Oxalobacteraceae</taxon>
        <taxon>Telluria group</taxon>
        <taxon>Pseudoduganella</taxon>
    </lineage>
</organism>
<protein>
    <submittedName>
        <fullName evidence="1">Uncharacterized protein</fullName>
    </submittedName>
</protein>
<gene>
    <name evidence="1" type="ORF">GTP77_00850</name>
</gene>
<dbReference type="EMBL" id="WWCU01000001">
    <property type="protein sequence ID" value="MYN05881.1"/>
    <property type="molecule type" value="Genomic_DNA"/>
</dbReference>
<reference evidence="1 2" key="1">
    <citation type="submission" date="2019-12" db="EMBL/GenBank/DDBJ databases">
        <title>Novel species isolated from a subtropical stream in China.</title>
        <authorList>
            <person name="Lu H."/>
        </authorList>
    </citation>
    <scope>NUCLEOTIDE SEQUENCE [LARGE SCALE GENOMIC DNA]</scope>
    <source>
        <strain evidence="1 2">FT127W</strain>
    </source>
</reference>
<name>A0A7X4H732_9BURK</name>